<evidence type="ECO:0000313" key="1">
    <source>
        <dbReference type="EMBL" id="KAJ2991411.1"/>
    </source>
</evidence>
<evidence type="ECO:0000313" key="2">
    <source>
        <dbReference type="Proteomes" id="UP001143856"/>
    </source>
</evidence>
<gene>
    <name evidence="1" type="ORF">NUW58_g2519</name>
</gene>
<reference evidence="1" key="1">
    <citation type="submission" date="2022-10" db="EMBL/GenBank/DDBJ databases">
        <title>Genome Sequence of Xylaria curta.</title>
        <authorList>
            <person name="Buettner E."/>
        </authorList>
    </citation>
    <scope>NUCLEOTIDE SEQUENCE</scope>
    <source>
        <strain evidence="1">Babe10</strain>
    </source>
</reference>
<sequence>MLSKSLIALAVSASGALAATPSGFEPGSQTGLLVTFTYLIFAIHPTMEESLSPKIFWAVLRLTDMGPLLDVFTKALLAERVVSLANLLPENRKPATSQPPTSGLASLLATLHQDGFERLRRRGTLHVPLPIPDSTEQPGPGPGPGGRTRTSNMEDASPEPKFLPESFCWHVLVSVLRALTWLHDGVRDVVSDSGVWERKDENPDWQPMLHRNIHPRHIFVGYPRRKEWYGPVKLGNYGRLVVSGHCQTPGDKHVPDFTKAIGPPPGQKFSPLEDLVTYDSTYGSLYPHQDNQPYTMVSEYRAVGEIMQGMMIEPTGSRHLRRIQSKSVRENLRDTNYSGRLKNFVVKLMEFDPWRKLSMRPQPLPLYVTSDLYREAKQGFEWFVRSGSDEAAAFVTPSMAETDDYLEHGEIKAAEVFDSFQNVQEILEQFTDD</sequence>
<name>A0ACC1PGX0_9PEZI</name>
<keyword evidence="2" id="KW-1185">Reference proteome</keyword>
<dbReference type="Proteomes" id="UP001143856">
    <property type="component" value="Unassembled WGS sequence"/>
</dbReference>
<protein>
    <submittedName>
        <fullName evidence="1">Uncharacterized protein</fullName>
    </submittedName>
</protein>
<organism evidence="1 2">
    <name type="scientific">Xylaria curta</name>
    <dbReference type="NCBI Taxonomy" id="42375"/>
    <lineage>
        <taxon>Eukaryota</taxon>
        <taxon>Fungi</taxon>
        <taxon>Dikarya</taxon>
        <taxon>Ascomycota</taxon>
        <taxon>Pezizomycotina</taxon>
        <taxon>Sordariomycetes</taxon>
        <taxon>Xylariomycetidae</taxon>
        <taxon>Xylariales</taxon>
        <taxon>Xylariaceae</taxon>
        <taxon>Xylaria</taxon>
    </lineage>
</organism>
<accession>A0ACC1PGX0</accession>
<dbReference type="EMBL" id="JAPDGR010000333">
    <property type="protein sequence ID" value="KAJ2991411.1"/>
    <property type="molecule type" value="Genomic_DNA"/>
</dbReference>
<proteinExistence type="predicted"/>
<comment type="caution">
    <text evidence="1">The sequence shown here is derived from an EMBL/GenBank/DDBJ whole genome shotgun (WGS) entry which is preliminary data.</text>
</comment>